<dbReference type="InterPro" id="IPR000182">
    <property type="entry name" value="GNAT_dom"/>
</dbReference>
<reference evidence="2 3" key="1">
    <citation type="submission" date="2020-10" db="EMBL/GenBank/DDBJ databases">
        <title>Complete genome sequence of Paludibaculum fermentans P105T, a facultatively anaerobic acidobacterium capable of dissimilatory Fe(III) reduction.</title>
        <authorList>
            <person name="Dedysh S.N."/>
            <person name="Beletsky A.V."/>
            <person name="Kulichevskaya I.S."/>
            <person name="Mardanov A.V."/>
            <person name="Ravin N.V."/>
        </authorList>
    </citation>
    <scope>NUCLEOTIDE SEQUENCE [LARGE SCALE GENOMIC DNA]</scope>
    <source>
        <strain evidence="2 3">P105</strain>
    </source>
</reference>
<dbReference type="KEGG" id="pfer:IRI77_34045"/>
<accession>A0A7S7SJX6</accession>
<protein>
    <submittedName>
        <fullName evidence="2">GNAT family N-acetyltransferase</fullName>
    </submittedName>
</protein>
<dbReference type="GO" id="GO:0016747">
    <property type="term" value="F:acyltransferase activity, transferring groups other than amino-acyl groups"/>
    <property type="evidence" value="ECO:0007669"/>
    <property type="project" value="InterPro"/>
</dbReference>
<keyword evidence="3" id="KW-1185">Reference proteome</keyword>
<sequence length="256" mass="28816">MRGWERNAGNLSASLSFYGPWEMRGGVKLITSPVTYSVFNIALLTDPVSDLEGEMERRIRIAEAHYAAKQRQWSFWVCEDFLGARTARRVLKTFENAGLICIAESPGMETDEMPAPRRELPPLEYRKVEDRTTRSDFSRVVSQCFHIPTAISQRIYESGEPWHAPLEIWLGYFDGYAVTSTAVIEAAGALGIYSVATLPSWRGRGMGEAVMRHAVADMRQRGVRGPLVLQSSPAGLDLYRRLGFRRTTRYSVFATA</sequence>
<evidence type="ECO:0000313" key="3">
    <source>
        <dbReference type="Proteomes" id="UP000593892"/>
    </source>
</evidence>
<dbReference type="EMBL" id="CP063849">
    <property type="protein sequence ID" value="QOY87714.1"/>
    <property type="molecule type" value="Genomic_DNA"/>
</dbReference>
<dbReference type="SUPFAM" id="SSF55729">
    <property type="entry name" value="Acyl-CoA N-acyltransferases (Nat)"/>
    <property type="match status" value="1"/>
</dbReference>
<dbReference type="Proteomes" id="UP000593892">
    <property type="component" value="Chromosome"/>
</dbReference>
<organism evidence="2 3">
    <name type="scientific">Paludibaculum fermentans</name>
    <dbReference type="NCBI Taxonomy" id="1473598"/>
    <lineage>
        <taxon>Bacteria</taxon>
        <taxon>Pseudomonadati</taxon>
        <taxon>Acidobacteriota</taxon>
        <taxon>Terriglobia</taxon>
        <taxon>Bryobacterales</taxon>
        <taxon>Bryobacteraceae</taxon>
        <taxon>Paludibaculum</taxon>
    </lineage>
</organism>
<dbReference type="CDD" id="cd04301">
    <property type="entry name" value="NAT_SF"/>
    <property type="match status" value="1"/>
</dbReference>
<feature type="domain" description="N-acetyltransferase" evidence="1">
    <location>
        <begin position="123"/>
        <end position="256"/>
    </location>
</feature>
<dbReference type="InterPro" id="IPR016181">
    <property type="entry name" value="Acyl_CoA_acyltransferase"/>
</dbReference>
<dbReference type="Pfam" id="PF13508">
    <property type="entry name" value="Acetyltransf_7"/>
    <property type="match status" value="1"/>
</dbReference>
<dbReference type="Gene3D" id="3.40.630.30">
    <property type="match status" value="1"/>
</dbReference>
<gene>
    <name evidence="2" type="ORF">IRI77_34045</name>
</gene>
<proteinExistence type="predicted"/>
<keyword evidence="2" id="KW-0808">Transferase</keyword>
<dbReference type="RefSeq" id="WP_194449381.1">
    <property type="nucleotide sequence ID" value="NZ_CP063849.1"/>
</dbReference>
<dbReference type="AlphaFoldDB" id="A0A7S7SJX6"/>
<evidence type="ECO:0000259" key="1">
    <source>
        <dbReference type="PROSITE" id="PS51186"/>
    </source>
</evidence>
<dbReference type="PROSITE" id="PS51186">
    <property type="entry name" value="GNAT"/>
    <property type="match status" value="1"/>
</dbReference>
<evidence type="ECO:0000313" key="2">
    <source>
        <dbReference type="EMBL" id="QOY87714.1"/>
    </source>
</evidence>
<name>A0A7S7SJX6_PALFE</name>